<dbReference type="Proteomes" id="UP000271531">
    <property type="component" value="Unassembled WGS sequence"/>
</dbReference>
<gene>
    <name evidence="1" type="ORF">ALP03_200076</name>
</gene>
<dbReference type="EMBL" id="RBVA01000231">
    <property type="protein sequence ID" value="RMW07371.1"/>
    <property type="molecule type" value="Genomic_DNA"/>
</dbReference>
<evidence type="ECO:0000313" key="1">
    <source>
        <dbReference type="EMBL" id="RMW07371.1"/>
    </source>
</evidence>
<name>A0A3M6HR27_PSEAJ</name>
<protein>
    <submittedName>
        <fullName evidence="1">Uncharacterized protein</fullName>
    </submittedName>
</protein>
<evidence type="ECO:0000313" key="2">
    <source>
        <dbReference type="Proteomes" id="UP000271531"/>
    </source>
</evidence>
<reference evidence="1 2" key="1">
    <citation type="submission" date="2018-08" db="EMBL/GenBank/DDBJ databases">
        <title>Recombination of ecologically and evolutionarily significant loci maintains genetic cohesion in the Pseudomonas syringae species complex.</title>
        <authorList>
            <person name="Dillon M."/>
            <person name="Thakur S."/>
            <person name="Almeida R.N.D."/>
            <person name="Weir B.S."/>
            <person name="Guttman D.S."/>
        </authorList>
    </citation>
    <scope>NUCLEOTIDE SEQUENCE [LARGE SCALE GENOMIC DNA]</scope>
    <source>
        <strain evidence="1 2">ICMP 4525</strain>
    </source>
</reference>
<comment type="caution">
    <text evidence="1">The sequence shown here is derived from an EMBL/GenBank/DDBJ whole genome shotgun (WGS) entry which is preliminary data.</text>
</comment>
<accession>A0A3M6HR27</accession>
<sequence>MIEEAGERGQFASDRRSCQTAMLELGAPGQNMRSGHHAKFISGGQPDKSAKIFQVILVGAACARVVQIGKPLDRGRNLGQRLKFD</sequence>
<proteinExistence type="predicted"/>
<organism evidence="1 2">
    <name type="scientific">Pseudomonas amygdali pv. tabaci</name>
    <name type="common">Pseudomonas syringae pv. tabaci</name>
    <dbReference type="NCBI Taxonomy" id="322"/>
    <lineage>
        <taxon>Bacteria</taxon>
        <taxon>Pseudomonadati</taxon>
        <taxon>Pseudomonadota</taxon>
        <taxon>Gammaproteobacteria</taxon>
        <taxon>Pseudomonadales</taxon>
        <taxon>Pseudomonadaceae</taxon>
        <taxon>Pseudomonas</taxon>
        <taxon>Pseudomonas amygdali</taxon>
    </lineage>
</organism>
<dbReference type="AlphaFoldDB" id="A0A3M6HR27"/>